<sequence>MQIVALATFLADVEKRAQATGVADIPVDALRNKGAGRTAKKRDLLARAAEHDSDAGTIVKSYF</sequence>
<comment type="caution">
    <text evidence="1">The sequence shown here is derived from an EMBL/GenBank/DDBJ whole genome shotgun (WGS) entry which is preliminary data.</text>
</comment>
<evidence type="ECO:0000313" key="1">
    <source>
        <dbReference type="EMBL" id="NYD90570.1"/>
    </source>
</evidence>
<reference evidence="1 2" key="1">
    <citation type="submission" date="2020-08" db="EMBL/GenBank/DDBJ databases">
        <title>The Agave Microbiome: Exploring the role of microbial communities in plant adaptations to desert environments.</title>
        <authorList>
            <person name="Partida-Martinez L.P."/>
        </authorList>
    </citation>
    <scope>NUCLEOTIDE SEQUENCE [LARGE SCALE GENOMIC DNA]</scope>
    <source>
        <strain evidence="1 2">AS2.3</strain>
    </source>
</reference>
<dbReference type="RefSeq" id="WP_179509040.1">
    <property type="nucleotide sequence ID" value="NZ_JACCBY010000003.1"/>
</dbReference>
<protein>
    <submittedName>
        <fullName evidence="1">Uncharacterized protein</fullName>
    </submittedName>
</protein>
<name>A0A7Y9FNK4_9SPHN</name>
<accession>A0A7Y9FNK4</accession>
<evidence type="ECO:0000313" key="2">
    <source>
        <dbReference type="Proteomes" id="UP000517753"/>
    </source>
</evidence>
<dbReference type="Proteomes" id="UP000517753">
    <property type="component" value="Unassembled WGS sequence"/>
</dbReference>
<keyword evidence="2" id="KW-1185">Reference proteome</keyword>
<dbReference type="EMBL" id="JACCBY010000003">
    <property type="protein sequence ID" value="NYD90570.1"/>
    <property type="molecule type" value="Genomic_DNA"/>
</dbReference>
<dbReference type="AlphaFoldDB" id="A0A7Y9FNK4"/>
<gene>
    <name evidence="1" type="ORF">HD841_002367</name>
</gene>
<organism evidence="1 2">
    <name type="scientific">Sphingomonas melonis</name>
    <dbReference type="NCBI Taxonomy" id="152682"/>
    <lineage>
        <taxon>Bacteria</taxon>
        <taxon>Pseudomonadati</taxon>
        <taxon>Pseudomonadota</taxon>
        <taxon>Alphaproteobacteria</taxon>
        <taxon>Sphingomonadales</taxon>
        <taxon>Sphingomonadaceae</taxon>
        <taxon>Sphingomonas</taxon>
    </lineage>
</organism>
<proteinExistence type="predicted"/>